<keyword evidence="7" id="KW-1185">Reference proteome</keyword>
<evidence type="ECO:0000256" key="1">
    <source>
        <dbReference type="ARBA" id="ARBA00004123"/>
    </source>
</evidence>
<keyword evidence="4" id="KW-0862">Zinc</keyword>
<keyword evidence="3" id="KW-0863">Zinc-finger</keyword>
<dbReference type="Proteomes" id="UP000075840">
    <property type="component" value="Unassembled WGS sequence"/>
</dbReference>
<evidence type="ECO:0008006" key="8">
    <source>
        <dbReference type="Google" id="ProtNLM"/>
    </source>
</evidence>
<evidence type="ECO:0000256" key="4">
    <source>
        <dbReference type="ARBA" id="ARBA00022833"/>
    </source>
</evidence>
<evidence type="ECO:0000313" key="6">
    <source>
        <dbReference type="EnsemblMetazoa" id="AARA003626-PA"/>
    </source>
</evidence>
<dbReference type="InterPro" id="IPR012337">
    <property type="entry name" value="RNaseH-like_sf"/>
</dbReference>
<dbReference type="EnsemblMetazoa" id="AARA003626-RA">
    <property type="protein sequence ID" value="AARA003626-PA"/>
    <property type="gene ID" value="AARA003626"/>
</dbReference>
<dbReference type="VEuPathDB" id="VectorBase:AARA21_000484"/>
<evidence type="ECO:0000313" key="7">
    <source>
        <dbReference type="Proteomes" id="UP000075840"/>
    </source>
</evidence>
<protein>
    <recommendedName>
        <fullName evidence="8">DUF659 domain-containing protein</fullName>
    </recommendedName>
</protein>
<evidence type="ECO:0000256" key="5">
    <source>
        <dbReference type="ARBA" id="ARBA00023242"/>
    </source>
</evidence>
<dbReference type="VEuPathDB" id="VectorBase:AARA21_005214"/>
<accession>A0A182HQT3</accession>
<dbReference type="InterPro" id="IPR052035">
    <property type="entry name" value="ZnF_BED_domain_contain"/>
</dbReference>
<dbReference type="PANTHER" id="PTHR46481:SF10">
    <property type="entry name" value="ZINC FINGER BED DOMAIN-CONTAINING PROTEIN 39"/>
    <property type="match status" value="1"/>
</dbReference>
<organism evidence="6 7">
    <name type="scientific">Anopheles arabiensis</name>
    <name type="common">Mosquito</name>
    <dbReference type="NCBI Taxonomy" id="7173"/>
    <lineage>
        <taxon>Eukaryota</taxon>
        <taxon>Metazoa</taxon>
        <taxon>Ecdysozoa</taxon>
        <taxon>Arthropoda</taxon>
        <taxon>Hexapoda</taxon>
        <taxon>Insecta</taxon>
        <taxon>Pterygota</taxon>
        <taxon>Neoptera</taxon>
        <taxon>Endopterygota</taxon>
        <taxon>Diptera</taxon>
        <taxon>Nematocera</taxon>
        <taxon>Culicoidea</taxon>
        <taxon>Culicidae</taxon>
        <taxon>Anophelinae</taxon>
        <taxon>Anopheles</taxon>
    </lineage>
</organism>
<proteinExistence type="predicted"/>
<dbReference type="VEuPathDB" id="VectorBase:AARA003626"/>
<keyword evidence="5" id="KW-0539">Nucleus</keyword>
<dbReference type="EMBL" id="APCN01008678">
    <property type="status" value="NOT_ANNOTATED_CDS"/>
    <property type="molecule type" value="Genomic_DNA"/>
</dbReference>
<name>A0A182HQT3_ANOAR</name>
<dbReference type="PANTHER" id="PTHR46481">
    <property type="entry name" value="ZINC FINGER BED DOMAIN-CONTAINING PROTEIN 4"/>
    <property type="match status" value="1"/>
</dbReference>
<dbReference type="GO" id="GO:0008270">
    <property type="term" value="F:zinc ion binding"/>
    <property type="evidence" value="ECO:0007669"/>
    <property type="project" value="UniProtKB-KW"/>
</dbReference>
<dbReference type="AlphaFoldDB" id="A0A182HQT3"/>
<reference evidence="6" key="1">
    <citation type="submission" date="2022-08" db="UniProtKB">
        <authorList>
            <consortium name="EnsemblMetazoa"/>
        </authorList>
    </citation>
    <scope>IDENTIFICATION</scope>
    <source>
        <strain evidence="6">Dongola</strain>
    </source>
</reference>
<dbReference type="SUPFAM" id="SSF53098">
    <property type="entry name" value="Ribonuclease H-like"/>
    <property type="match status" value="1"/>
</dbReference>
<dbReference type="GO" id="GO:0005634">
    <property type="term" value="C:nucleus"/>
    <property type="evidence" value="ECO:0007669"/>
    <property type="project" value="UniProtKB-SubCell"/>
</dbReference>
<sequence>MDSFFTPLKPLTSEAKKKQDELLLKLIFQESLPFSITEKAILNREYNKSLQKVKTALENTTKIVLTSDGWSNINNTSFYALTAHYIDNDNKLCSNLLKCSEFPYQHTGHNIAEWVNEVTEKFDITEKVVALVTDNANTIKMKTSLQNKDWIVIEQAIKILQNFDYATKIASSDKTVTLSHMGLLIKILITKTTDLLNEELESSVRKLGNYLIHGLEERFDPMFRNTIVNQAMLLDPPTSNSQTQDKQEKEQYRQQLFGDFVSRISIRQVASDPKTKAKQELDGYIASEYAELESDPLAWCKQNQSRFPNLYKLPHPCRANEYSQKLDKSIPKKDRDWILKNLLSYFFYNTT</sequence>
<comment type="subcellular location">
    <subcellularLocation>
        <location evidence="1">Nucleus</location>
    </subcellularLocation>
</comment>
<evidence type="ECO:0000256" key="3">
    <source>
        <dbReference type="ARBA" id="ARBA00022771"/>
    </source>
</evidence>
<evidence type="ECO:0000256" key="2">
    <source>
        <dbReference type="ARBA" id="ARBA00022723"/>
    </source>
</evidence>
<keyword evidence="2" id="KW-0479">Metal-binding</keyword>